<protein>
    <submittedName>
        <fullName evidence="5">TlyA family rRNA (Cytidine-2'-O)-methyltransferase</fullName>
    </submittedName>
</protein>
<evidence type="ECO:0000313" key="5">
    <source>
        <dbReference type="EMBL" id="GGX55751.1"/>
    </source>
</evidence>
<dbReference type="InterPro" id="IPR004538">
    <property type="entry name" value="Hemolysin_A/TlyA"/>
</dbReference>
<dbReference type="InterPro" id="IPR036986">
    <property type="entry name" value="S4_RNA-bd_sf"/>
</dbReference>
<dbReference type="CDD" id="cd02440">
    <property type="entry name" value="AdoMet_MTases"/>
    <property type="match status" value="1"/>
</dbReference>
<keyword evidence="1 3" id="KW-0694">RNA-binding</keyword>
<keyword evidence="6" id="KW-1185">Reference proteome</keyword>
<dbReference type="GO" id="GO:0008168">
    <property type="term" value="F:methyltransferase activity"/>
    <property type="evidence" value="ECO:0007669"/>
    <property type="project" value="InterPro"/>
</dbReference>
<dbReference type="Gene3D" id="3.40.50.150">
    <property type="entry name" value="Vaccinia Virus protein VP39"/>
    <property type="match status" value="1"/>
</dbReference>
<comment type="caution">
    <text evidence="5">The sequence shown here is derived from an EMBL/GenBank/DDBJ whole genome shotgun (WGS) entry which is preliminary data.</text>
</comment>
<dbReference type="InterPro" id="IPR002942">
    <property type="entry name" value="S4_RNA-bd"/>
</dbReference>
<gene>
    <name evidence="5" type="ORF">GCM10011309_00490</name>
</gene>
<feature type="domain" description="RNA-binding S4" evidence="4">
    <location>
        <begin position="1"/>
        <end position="62"/>
    </location>
</feature>
<dbReference type="SMART" id="SM00363">
    <property type="entry name" value="S4"/>
    <property type="match status" value="1"/>
</dbReference>
<dbReference type="AlphaFoldDB" id="A0A918KA98"/>
<name>A0A918KA98_9PROT</name>
<evidence type="ECO:0000256" key="3">
    <source>
        <dbReference type="PROSITE-ProRule" id="PRU00182"/>
    </source>
</evidence>
<evidence type="ECO:0000313" key="6">
    <source>
        <dbReference type="Proteomes" id="UP000600865"/>
    </source>
</evidence>
<dbReference type="InterPro" id="IPR002877">
    <property type="entry name" value="RNA_MeTrfase_FtsJ_dom"/>
</dbReference>
<dbReference type="SUPFAM" id="SSF53335">
    <property type="entry name" value="S-adenosyl-L-methionine-dependent methyltransferases"/>
    <property type="match status" value="1"/>
</dbReference>
<comment type="similarity">
    <text evidence="2">Belongs to the TlyA family.</text>
</comment>
<accession>A0A918KA98</accession>
<dbReference type="PANTHER" id="PTHR32319:SF0">
    <property type="entry name" value="BACTERIAL HEMOLYSIN-LIKE PROTEIN"/>
    <property type="match status" value="1"/>
</dbReference>
<dbReference type="InterPro" id="IPR047048">
    <property type="entry name" value="TlyA"/>
</dbReference>
<sequence>MRADQYLTAHGHYDSRARAQAAIKAGLVSVDGRVIKKPSEKIADGALVNAGIEHPWVSRGGVKLAHALEFFEVNPTGRTALDVGASTGGFSHVLVMRGAAKVYAVDVGHGQLHASLHSQTKIISMEGQDARTLTAAQFNPLPDLIVCDASFISATKVLETPMRLAPQRADLITLVKPQFEVGKHNIGRGGLVKSEELGLRALDSVRLWTQEQGWRVIATDASPIKGGSGNTEYLLHAIKD</sequence>
<dbReference type="Proteomes" id="UP000600865">
    <property type="component" value="Unassembled WGS sequence"/>
</dbReference>
<dbReference type="RefSeq" id="WP_189579736.1">
    <property type="nucleotide sequence ID" value="NZ_BMYV01000001.1"/>
</dbReference>
<dbReference type="SUPFAM" id="SSF55174">
    <property type="entry name" value="Alpha-L RNA-binding motif"/>
    <property type="match status" value="1"/>
</dbReference>
<evidence type="ECO:0000259" key="4">
    <source>
        <dbReference type="SMART" id="SM00363"/>
    </source>
</evidence>
<dbReference type="Gene3D" id="3.10.290.10">
    <property type="entry name" value="RNA-binding S4 domain"/>
    <property type="match status" value="1"/>
</dbReference>
<dbReference type="Pfam" id="PF01479">
    <property type="entry name" value="S4"/>
    <property type="match status" value="1"/>
</dbReference>
<evidence type="ECO:0000256" key="1">
    <source>
        <dbReference type="ARBA" id="ARBA00022884"/>
    </source>
</evidence>
<dbReference type="GO" id="GO:0032259">
    <property type="term" value="P:methylation"/>
    <property type="evidence" value="ECO:0007669"/>
    <property type="project" value="InterPro"/>
</dbReference>
<dbReference type="GO" id="GO:0003723">
    <property type="term" value="F:RNA binding"/>
    <property type="evidence" value="ECO:0007669"/>
    <property type="project" value="UniProtKB-KW"/>
</dbReference>
<reference evidence="5 6" key="1">
    <citation type="journal article" date="2014" name="Int. J. Syst. Evol. Microbiol.">
        <title>Complete genome sequence of Corynebacterium casei LMG S-19264T (=DSM 44701T), isolated from a smear-ripened cheese.</title>
        <authorList>
            <consortium name="US DOE Joint Genome Institute (JGI-PGF)"/>
            <person name="Walter F."/>
            <person name="Albersmeier A."/>
            <person name="Kalinowski J."/>
            <person name="Ruckert C."/>
        </authorList>
    </citation>
    <scope>NUCLEOTIDE SEQUENCE [LARGE SCALE GENOMIC DNA]</scope>
    <source>
        <strain evidence="5 6">KCTC 23968</strain>
    </source>
</reference>
<dbReference type="PIRSF" id="PIRSF005578">
    <property type="entry name" value="TlyA"/>
    <property type="match status" value="1"/>
</dbReference>
<dbReference type="NCBIfam" id="TIGR00478">
    <property type="entry name" value="tly"/>
    <property type="match status" value="1"/>
</dbReference>
<dbReference type="InterPro" id="IPR029063">
    <property type="entry name" value="SAM-dependent_MTases_sf"/>
</dbReference>
<organism evidence="5 6">
    <name type="scientific">Litorimonas cladophorae</name>
    <dbReference type="NCBI Taxonomy" id="1220491"/>
    <lineage>
        <taxon>Bacteria</taxon>
        <taxon>Pseudomonadati</taxon>
        <taxon>Pseudomonadota</taxon>
        <taxon>Alphaproteobacteria</taxon>
        <taxon>Maricaulales</taxon>
        <taxon>Robiginitomaculaceae</taxon>
    </lineage>
</organism>
<dbReference type="EMBL" id="BMYV01000001">
    <property type="protein sequence ID" value="GGX55751.1"/>
    <property type="molecule type" value="Genomic_DNA"/>
</dbReference>
<dbReference type="Pfam" id="PF01728">
    <property type="entry name" value="FtsJ"/>
    <property type="match status" value="1"/>
</dbReference>
<dbReference type="CDD" id="cd00165">
    <property type="entry name" value="S4"/>
    <property type="match status" value="1"/>
</dbReference>
<dbReference type="PROSITE" id="PS50889">
    <property type="entry name" value="S4"/>
    <property type="match status" value="1"/>
</dbReference>
<dbReference type="PANTHER" id="PTHR32319">
    <property type="entry name" value="BACTERIAL HEMOLYSIN-LIKE PROTEIN"/>
    <property type="match status" value="1"/>
</dbReference>
<proteinExistence type="inferred from homology"/>
<evidence type="ECO:0000256" key="2">
    <source>
        <dbReference type="ARBA" id="ARBA00029460"/>
    </source>
</evidence>